<name>T1HE50_RHOPR</name>
<reference evidence="2" key="1">
    <citation type="submission" date="2015-05" db="UniProtKB">
        <authorList>
            <consortium name="EnsemblMetazoa"/>
        </authorList>
    </citation>
    <scope>IDENTIFICATION</scope>
</reference>
<dbReference type="EMBL" id="ACPB03018097">
    <property type="status" value="NOT_ANNOTATED_CDS"/>
    <property type="molecule type" value="Genomic_DNA"/>
</dbReference>
<evidence type="ECO:0000256" key="1">
    <source>
        <dbReference type="SAM" id="MobiDB-lite"/>
    </source>
</evidence>
<accession>T1HE50</accession>
<feature type="compositionally biased region" description="Basic residues" evidence="1">
    <location>
        <begin position="282"/>
        <end position="294"/>
    </location>
</feature>
<evidence type="ECO:0000313" key="3">
    <source>
        <dbReference type="Proteomes" id="UP000015103"/>
    </source>
</evidence>
<feature type="region of interest" description="Disordered" evidence="1">
    <location>
        <begin position="161"/>
        <end position="195"/>
    </location>
</feature>
<feature type="region of interest" description="Disordered" evidence="1">
    <location>
        <begin position="70"/>
        <end position="95"/>
    </location>
</feature>
<dbReference type="HOGENOM" id="CLU_848815_0_0_1"/>
<feature type="region of interest" description="Disordered" evidence="1">
    <location>
        <begin position="21"/>
        <end position="44"/>
    </location>
</feature>
<dbReference type="EnsemblMetazoa" id="RPRC002322-RA">
    <property type="protein sequence ID" value="RPRC002322-PA"/>
    <property type="gene ID" value="RPRC002322"/>
</dbReference>
<keyword evidence="3" id="KW-1185">Reference proteome</keyword>
<dbReference type="VEuPathDB" id="VectorBase:RPRC002322"/>
<organism evidence="2 3">
    <name type="scientific">Rhodnius prolixus</name>
    <name type="common">Triatomid bug</name>
    <dbReference type="NCBI Taxonomy" id="13249"/>
    <lineage>
        <taxon>Eukaryota</taxon>
        <taxon>Metazoa</taxon>
        <taxon>Ecdysozoa</taxon>
        <taxon>Arthropoda</taxon>
        <taxon>Hexapoda</taxon>
        <taxon>Insecta</taxon>
        <taxon>Pterygota</taxon>
        <taxon>Neoptera</taxon>
        <taxon>Paraneoptera</taxon>
        <taxon>Hemiptera</taxon>
        <taxon>Heteroptera</taxon>
        <taxon>Panheteroptera</taxon>
        <taxon>Cimicomorpha</taxon>
        <taxon>Reduviidae</taxon>
        <taxon>Triatominae</taxon>
        <taxon>Rhodnius</taxon>
    </lineage>
</organism>
<dbReference type="AlphaFoldDB" id="T1HE50"/>
<dbReference type="InParanoid" id="T1HE50"/>
<proteinExistence type="predicted"/>
<evidence type="ECO:0000313" key="2">
    <source>
        <dbReference type="EnsemblMetazoa" id="RPRC002322-PA"/>
    </source>
</evidence>
<feature type="compositionally biased region" description="Low complexity" evidence="1">
    <location>
        <begin position="243"/>
        <end position="273"/>
    </location>
</feature>
<protein>
    <submittedName>
        <fullName evidence="2">Uncharacterized protein</fullName>
    </submittedName>
</protein>
<dbReference type="Proteomes" id="UP000015103">
    <property type="component" value="Unassembled WGS sequence"/>
</dbReference>
<feature type="region of interest" description="Disordered" evidence="1">
    <location>
        <begin position="243"/>
        <end position="309"/>
    </location>
</feature>
<feature type="compositionally biased region" description="Basic and acidic residues" evidence="1">
    <location>
        <begin position="295"/>
        <end position="309"/>
    </location>
</feature>
<sequence length="328" mass="36338">MYPCGDKCILPKKEVIEEEKKEIITDDATETEKQLPEESTLPEKKQLSYSEILADLITDKVLEVLEKFAAETEVEESNKPRETEEEPPDKFEKEQSVKMDQLNEFDDINLLELSSSTSISSLLEELTSSTTYTSSCSSFPTSLSKSLSSKASERLSTSLSSTSSSLYDHTARPRFNSKQEILDHDTSRSSSSSTLSYKSFSSHTLYSSYKSYSSPAPNSPSSTHFISSSTTTESPYYSFTSSISTSSTSGIRDTPSITTISSPTSPSLLPSTSQIDAVKAKPVTKSKKNRKKAEKKPTRTEIKEDFKDSGKRQSVLFVLTQDAINLMK</sequence>